<keyword evidence="4" id="KW-0560">Oxidoreductase</keyword>
<evidence type="ECO:0000313" key="7">
    <source>
        <dbReference type="Proteomes" id="UP000194546"/>
    </source>
</evidence>
<dbReference type="InterPro" id="IPR000262">
    <property type="entry name" value="FMN-dep_DH"/>
</dbReference>
<evidence type="ECO:0000259" key="5">
    <source>
        <dbReference type="PROSITE" id="PS51349"/>
    </source>
</evidence>
<accession>A0A242MW37</accession>
<comment type="cofactor">
    <cofactor evidence="1">
        <name>FMN</name>
        <dbReference type="ChEBI" id="CHEBI:58210"/>
    </cofactor>
</comment>
<dbReference type="GO" id="GO:0004459">
    <property type="term" value="F:L-lactate dehydrogenase (NAD+) activity"/>
    <property type="evidence" value="ECO:0007669"/>
    <property type="project" value="TreeGrafter"/>
</dbReference>
<dbReference type="Pfam" id="PF01070">
    <property type="entry name" value="FMN_dh"/>
    <property type="match status" value="1"/>
</dbReference>
<evidence type="ECO:0000256" key="1">
    <source>
        <dbReference type="ARBA" id="ARBA00001917"/>
    </source>
</evidence>
<proteinExistence type="predicted"/>
<dbReference type="AlphaFoldDB" id="A0A242MW37"/>
<comment type="caution">
    <text evidence="6">The sequence shown here is derived from an EMBL/GenBank/DDBJ whole genome shotgun (WGS) entry which is preliminary data.</text>
</comment>
<dbReference type="SUPFAM" id="SSF51395">
    <property type="entry name" value="FMN-linked oxidoreductases"/>
    <property type="match status" value="1"/>
</dbReference>
<dbReference type="GO" id="GO:0009060">
    <property type="term" value="P:aerobic respiration"/>
    <property type="evidence" value="ECO:0007669"/>
    <property type="project" value="TreeGrafter"/>
</dbReference>
<evidence type="ECO:0000256" key="3">
    <source>
        <dbReference type="ARBA" id="ARBA00022643"/>
    </source>
</evidence>
<dbReference type="InterPro" id="IPR037396">
    <property type="entry name" value="FMN_HAD"/>
</dbReference>
<keyword evidence="2" id="KW-0285">Flavoprotein</keyword>
<dbReference type="PROSITE" id="PS51349">
    <property type="entry name" value="FMN_HYDROXY_ACID_DH_2"/>
    <property type="match status" value="1"/>
</dbReference>
<sequence length="137" mass="15418">MTVLLCITVNIGKSEVSALLNQCALFVRREQWRQPRVLSNISIEEVSKCADGDLWFQLYVVQRDLASSLVRRARAANCSTLILTVGVAVNGLRERDLRNGFAIPFKPGVRTLIDGTLAHERQSVVAKPYWFETLKET</sequence>
<dbReference type="PANTHER" id="PTHR10578">
    <property type="entry name" value="S -2-HYDROXY-ACID OXIDASE-RELATED"/>
    <property type="match status" value="1"/>
</dbReference>
<evidence type="ECO:0000256" key="2">
    <source>
        <dbReference type="ARBA" id="ARBA00022630"/>
    </source>
</evidence>
<protein>
    <submittedName>
        <fullName evidence="6">L-lactate dehydrogenase</fullName>
    </submittedName>
</protein>
<evidence type="ECO:0000256" key="4">
    <source>
        <dbReference type="ARBA" id="ARBA00023002"/>
    </source>
</evidence>
<dbReference type="Gene3D" id="3.20.20.70">
    <property type="entry name" value="Aldolase class I"/>
    <property type="match status" value="1"/>
</dbReference>
<dbReference type="Proteomes" id="UP000194546">
    <property type="component" value="Unassembled WGS sequence"/>
</dbReference>
<dbReference type="EMBL" id="NBTY01000071">
    <property type="protein sequence ID" value="OTP75647.1"/>
    <property type="molecule type" value="Genomic_DNA"/>
</dbReference>
<evidence type="ECO:0000313" key="6">
    <source>
        <dbReference type="EMBL" id="OTP75647.1"/>
    </source>
</evidence>
<name>A0A242MW37_CABSO</name>
<keyword evidence="3" id="KW-0288">FMN</keyword>
<gene>
    <name evidence="6" type="ORF">PAMC26510_13260</name>
</gene>
<organism evidence="6 7">
    <name type="scientific">Caballeronia sordidicola</name>
    <name type="common">Burkholderia sordidicola</name>
    <dbReference type="NCBI Taxonomy" id="196367"/>
    <lineage>
        <taxon>Bacteria</taxon>
        <taxon>Pseudomonadati</taxon>
        <taxon>Pseudomonadota</taxon>
        <taxon>Betaproteobacteria</taxon>
        <taxon>Burkholderiales</taxon>
        <taxon>Burkholderiaceae</taxon>
        <taxon>Caballeronia</taxon>
    </lineage>
</organism>
<feature type="domain" description="FMN hydroxy acid dehydrogenase" evidence="5">
    <location>
        <begin position="1"/>
        <end position="137"/>
    </location>
</feature>
<dbReference type="InterPro" id="IPR013785">
    <property type="entry name" value="Aldolase_TIM"/>
</dbReference>
<reference evidence="6 7" key="1">
    <citation type="submission" date="2017-03" db="EMBL/GenBank/DDBJ databases">
        <title>Genome analysis of strain PAMC 26510.</title>
        <authorList>
            <person name="Oh H.-M."/>
            <person name="Yang J.-A."/>
        </authorList>
    </citation>
    <scope>NUCLEOTIDE SEQUENCE [LARGE SCALE GENOMIC DNA]</scope>
    <source>
        <strain evidence="6 7">PAMC 26510</strain>
    </source>
</reference>
<dbReference type="GO" id="GO:0005886">
    <property type="term" value="C:plasma membrane"/>
    <property type="evidence" value="ECO:0007669"/>
    <property type="project" value="TreeGrafter"/>
</dbReference>
<dbReference type="PANTHER" id="PTHR10578:SF107">
    <property type="entry name" value="2-HYDROXYACID OXIDASE 1"/>
    <property type="match status" value="1"/>
</dbReference>